<evidence type="ECO:0000256" key="1">
    <source>
        <dbReference type="ARBA" id="ARBA00004123"/>
    </source>
</evidence>
<keyword evidence="10" id="KW-1185">Reference proteome</keyword>
<dbReference type="SUPFAM" id="SSF55729">
    <property type="entry name" value="Acyl-CoA N-acyltransferases (Nat)"/>
    <property type="match status" value="1"/>
</dbReference>
<dbReference type="Gene3D" id="3.30.40.10">
    <property type="entry name" value="Zinc/RING finger domain, C3HC4 (zinc finger)"/>
    <property type="match status" value="1"/>
</dbReference>
<keyword evidence="3 6" id="KW-0863">Zinc-finger</keyword>
<feature type="region of interest" description="Disordered" evidence="7">
    <location>
        <begin position="291"/>
        <end position="383"/>
    </location>
</feature>
<dbReference type="Pfam" id="PF22970">
    <property type="entry name" value="DUF7028"/>
    <property type="match status" value="1"/>
</dbReference>
<evidence type="ECO:0000256" key="4">
    <source>
        <dbReference type="ARBA" id="ARBA00022833"/>
    </source>
</evidence>
<keyword evidence="4" id="KW-0862">Zinc</keyword>
<dbReference type="InterPro" id="IPR042163">
    <property type="entry name" value="PHF12"/>
</dbReference>
<keyword evidence="5" id="KW-0539">Nucleus</keyword>
<dbReference type="InterPro" id="IPR019787">
    <property type="entry name" value="Znf_PHD-finger"/>
</dbReference>
<sequence length="1301" mass="145018">MEEGNRSGGHSCHLVKNKNSSGCLIIKKKPEGSGRVGSSGSQKVYVSKKEKKRPRLVVSDPSLSDDELLEFHRRRGVPGTNQISSGSVVYKKRIVKESELSNKSEYIKGFGKVDFGKNVVGDGERKRRKLDVHEFDEYDDLTDVEKTGKGYFDGREVEGSGRRFLGVKVVTKSGSGREFGSGSSMHDVIYRRKNSFLESTSNGKIRADFSLVKNNFETKGKVPNPMMNARFGSLDEAIRLQGKNGVLKLMVNKKEKVNGTLKTQSCIEVGKNRIVPGTREIIQKKITFRPSPYTEQQVQQERNTFDRIENDKPKSQKSLPPKSSETSYEASENSDPPPKLPLHNVETHKLKRGRSEVGGSPSSKRLQPTRLKEGKVKRGSGTEKQLLREQIRSMLVSAGWTIDYRPRRNRDYLDAVYINPTGTAYWSIIKAYDAFQKQLEDEGANAGEDCSPFMPISEEVLSKLTRQTRKKIEKELKKKKKDDVRIKRKKQASTMKYFSSEDDTDSSYTGKDEEKLSSFIKQKGKSLKDRLHEARNGVGSNSTIKRLEKCSSASNSVLIHARRSKKIGRCTLLVRNSEKGLNFESDGFVPYKGKRTLLSWLIDSGTVKLSEKVHYMNRRRSRIMLEGWITRDGIHCSCCSKILTVSKFEIHAASKLRQPFQNIYLSSGPSLSQCQLDAWNRQDESHRRGYHEVDVDGDDLNDDTCGICGDGGDLICCDGCPSTFHQSCLDIEMLPSGDWHCLHCSCKFCGLVEVSTTQRNATTLGTLLKCSLCETKYHSSCMQGMDAASVSSRNASTSFCGWECQELFEQLHKLLGVKHELEGGLSWSLIHRTDLESDISVPGISQRVEWNSKLAVALSVMDECFLPIIDRRSSINLIHNVIYNCGSNFNRLNYSGFYTAVLERGDEIISAASVRIHGTQLAEMPYIGTRHIYRRQGMFRRLLAAIESALHYLKVEKLIIPAISELMQTWTTVFGFSSLEESHKQEMKSFNMLVFPGTDMLQKKLVEQETPEHDVAVCTGMVSLKVGVVPESSNKSAAAIMLQNDEIDDSSSTDVTLHDQAASLNYPSVLSASLDVTHEPKPQVLNEGYPCTLSFVSETEDKLAESVLDAKVHYSLEASTRNPEEVKYLTDLPSKHNTQTSADCEKHAIELVPDANLGSQLLYVSIDDNSVGDSLLYASRAIKHCASSKEYICSASLSAVDIELSASDVKHLSLMPENVSLGDASNGNQLMGIQAADLKHVLEVEQSLLNSADADKDCAEEVDGAEVANLHLACDSFGEDSAQIVENMDESESKIWMKVIE</sequence>
<evidence type="ECO:0000259" key="8">
    <source>
        <dbReference type="PROSITE" id="PS50016"/>
    </source>
</evidence>
<gene>
    <name evidence="9" type="ORF">Nepgr_010270</name>
</gene>
<feature type="compositionally biased region" description="Polar residues" evidence="7">
    <location>
        <begin position="325"/>
        <end position="334"/>
    </location>
</feature>
<dbReference type="GO" id="GO:0003714">
    <property type="term" value="F:transcription corepressor activity"/>
    <property type="evidence" value="ECO:0007669"/>
    <property type="project" value="InterPro"/>
</dbReference>
<accession>A0AAD3XL58</accession>
<feature type="region of interest" description="Disordered" evidence="7">
    <location>
        <begin position="26"/>
        <end position="52"/>
    </location>
</feature>
<dbReference type="Pfam" id="PF23209">
    <property type="entry name" value="IDM1_C"/>
    <property type="match status" value="1"/>
</dbReference>
<dbReference type="InterPro" id="IPR001965">
    <property type="entry name" value="Znf_PHD"/>
</dbReference>
<dbReference type="Pfam" id="PF00628">
    <property type="entry name" value="PHD"/>
    <property type="match status" value="1"/>
</dbReference>
<dbReference type="GO" id="GO:0008270">
    <property type="term" value="F:zinc ion binding"/>
    <property type="evidence" value="ECO:0007669"/>
    <property type="project" value="UniProtKB-KW"/>
</dbReference>
<keyword evidence="2" id="KW-0479">Metal-binding</keyword>
<dbReference type="SMART" id="SM00249">
    <property type="entry name" value="PHD"/>
    <property type="match status" value="2"/>
</dbReference>
<comment type="caution">
    <text evidence="9">The sequence shown here is derived from an EMBL/GenBank/DDBJ whole genome shotgun (WGS) entry which is preliminary data.</text>
</comment>
<name>A0AAD3XL58_NEPGR</name>
<evidence type="ECO:0000256" key="3">
    <source>
        <dbReference type="ARBA" id="ARBA00022771"/>
    </source>
</evidence>
<dbReference type="Proteomes" id="UP001279734">
    <property type="component" value="Unassembled WGS sequence"/>
</dbReference>
<dbReference type="Pfam" id="PF16135">
    <property type="entry name" value="TDBD"/>
    <property type="match status" value="1"/>
</dbReference>
<evidence type="ECO:0000256" key="5">
    <source>
        <dbReference type="ARBA" id="ARBA00023242"/>
    </source>
</evidence>
<feature type="compositionally biased region" description="Basic and acidic residues" evidence="7">
    <location>
        <begin position="303"/>
        <end position="314"/>
    </location>
</feature>
<dbReference type="InterPro" id="IPR032308">
    <property type="entry name" value="TDBD"/>
</dbReference>
<organism evidence="9 10">
    <name type="scientific">Nepenthes gracilis</name>
    <name type="common">Slender pitcher plant</name>
    <dbReference type="NCBI Taxonomy" id="150966"/>
    <lineage>
        <taxon>Eukaryota</taxon>
        <taxon>Viridiplantae</taxon>
        <taxon>Streptophyta</taxon>
        <taxon>Embryophyta</taxon>
        <taxon>Tracheophyta</taxon>
        <taxon>Spermatophyta</taxon>
        <taxon>Magnoliopsida</taxon>
        <taxon>eudicotyledons</taxon>
        <taxon>Gunneridae</taxon>
        <taxon>Pentapetalae</taxon>
        <taxon>Caryophyllales</taxon>
        <taxon>Nepenthaceae</taxon>
        <taxon>Nepenthes</taxon>
    </lineage>
</organism>
<evidence type="ECO:0000313" key="9">
    <source>
        <dbReference type="EMBL" id="GMH08430.1"/>
    </source>
</evidence>
<dbReference type="SUPFAM" id="SSF57903">
    <property type="entry name" value="FYVE/PHD zinc finger"/>
    <property type="match status" value="1"/>
</dbReference>
<reference evidence="9" key="1">
    <citation type="submission" date="2023-05" db="EMBL/GenBank/DDBJ databases">
        <title>Nepenthes gracilis genome sequencing.</title>
        <authorList>
            <person name="Fukushima K."/>
        </authorList>
    </citation>
    <scope>NUCLEOTIDE SEQUENCE</scope>
    <source>
        <strain evidence="9">SING2019-196</strain>
    </source>
</reference>
<proteinExistence type="predicted"/>
<dbReference type="GO" id="GO:0005634">
    <property type="term" value="C:nucleus"/>
    <property type="evidence" value="ECO:0007669"/>
    <property type="project" value="UniProtKB-SubCell"/>
</dbReference>
<dbReference type="InterPro" id="IPR016181">
    <property type="entry name" value="Acyl_CoA_acyltransferase"/>
</dbReference>
<evidence type="ECO:0000256" key="7">
    <source>
        <dbReference type="SAM" id="MobiDB-lite"/>
    </source>
</evidence>
<evidence type="ECO:0000313" key="10">
    <source>
        <dbReference type="Proteomes" id="UP001279734"/>
    </source>
</evidence>
<dbReference type="InterPro" id="IPR056511">
    <property type="entry name" value="IDM1_C"/>
</dbReference>
<feature type="compositionally biased region" description="Polar residues" evidence="7">
    <location>
        <begin position="293"/>
        <end position="302"/>
    </location>
</feature>
<dbReference type="PROSITE" id="PS50016">
    <property type="entry name" value="ZF_PHD_2"/>
    <property type="match status" value="1"/>
</dbReference>
<dbReference type="InterPro" id="IPR054292">
    <property type="entry name" value="DUF7028"/>
</dbReference>
<dbReference type="PANTHER" id="PTHR46309">
    <property type="entry name" value="PHD FINGER PROTEIN 12"/>
    <property type="match status" value="1"/>
</dbReference>
<dbReference type="PANTHER" id="PTHR46309:SF1">
    <property type="entry name" value="PHD FINGER PROTEIN 12"/>
    <property type="match status" value="1"/>
</dbReference>
<feature type="domain" description="PHD-type" evidence="8">
    <location>
        <begin position="702"/>
        <end position="747"/>
    </location>
</feature>
<dbReference type="GO" id="GO:0006357">
    <property type="term" value="P:regulation of transcription by RNA polymerase II"/>
    <property type="evidence" value="ECO:0007669"/>
    <property type="project" value="TreeGrafter"/>
</dbReference>
<evidence type="ECO:0000256" key="6">
    <source>
        <dbReference type="PROSITE-ProRule" id="PRU00146"/>
    </source>
</evidence>
<dbReference type="InterPro" id="IPR013083">
    <property type="entry name" value="Znf_RING/FYVE/PHD"/>
</dbReference>
<dbReference type="CDD" id="cd15539">
    <property type="entry name" value="PHD1_AIRE"/>
    <property type="match status" value="1"/>
</dbReference>
<comment type="subcellular location">
    <subcellularLocation>
        <location evidence="1">Nucleus</location>
    </subcellularLocation>
</comment>
<dbReference type="InterPro" id="IPR011011">
    <property type="entry name" value="Znf_FYVE_PHD"/>
</dbReference>
<protein>
    <recommendedName>
        <fullName evidence="8">PHD-type domain-containing protein</fullName>
    </recommendedName>
</protein>
<dbReference type="EMBL" id="BSYO01000008">
    <property type="protein sequence ID" value="GMH08430.1"/>
    <property type="molecule type" value="Genomic_DNA"/>
</dbReference>
<evidence type="ECO:0000256" key="2">
    <source>
        <dbReference type="ARBA" id="ARBA00022723"/>
    </source>
</evidence>